<dbReference type="EMBL" id="JAUHLN010000001">
    <property type="protein sequence ID" value="MDN4071772.1"/>
    <property type="molecule type" value="Genomic_DNA"/>
</dbReference>
<evidence type="ECO:0000256" key="1">
    <source>
        <dbReference type="ARBA" id="ARBA00004613"/>
    </source>
</evidence>
<reference evidence="5" key="1">
    <citation type="submission" date="2023-06" db="EMBL/GenBank/DDBJ databases">
        <title>Draft Genome Sequences of Representative Paenibacillus Polymyxa, Bacillus cereus, Fictibacillus sp., and Brevibacillus agri Strains Isolated from Amazonian Dark Earth.</title>
        <authorList>
            <person name="Pellegrinetti T.A."/>
            <person name="Cunha I.C.M."/>
            <person name="Chaves M.G."/>
            <person name="Freitas A.S."/>
            <person name="Silva A.V.R."/>
            <person name="Tsai S.M."/>
            <person name="Mendes L.W."/>
        </authorList>
    </citation>
    <scope>NUCLEOTIDE SEQUENCE</scope>
    <source>
        <strain evidence="5">CENA-BCM004</strain>
    </source>
</reference>
<dbReference type="Proteomes" id="UP001168694">
    <property type="component" value="Unassembled WGS sequence"/>
</dbReference>
<evidence type="ECO:0000313" key="6">
    <source>
        <dbReference type="Proteomes" id="UP001168694"/>
    </source>
</evidence>
<keyword evidence="3" id="KW-0175">Coiled coil</keyword>
<gene>
    <name evidence="5" type="ORF">QYF49_01835</name>
</gene>
<organism evidence="5 6">
    <name type="scientific">Fictibacillus terranigra</name>
    <dbReference type="NCBI Taxonomy" id="3058424"/>
    <lineage>
        <taxon>Bacteria</taxon>
        <taxon>Bacillati</taxon>
        <taxon>Bacillota</taxon>
        <taxon>Bacilli</taxon>
        <taxon>Bacillales</taxon>
        <taxon>Fictibacillaceae</taxon>
        <taxon>Fictibacillus</taxon>
    </lineage>
</organism>
<dbReference type="InterPro" id="IPR052947">
    <property type="entry name" value="T6SS_Hcp1_domain"/>
</dbReference>
<feature type="domain" description="Pre-toxin TG" evidence="4">
    <location>
        <begin position="124"/>
        <end position="185"/>
    </location>
</feature>
<keyword evidence="6" id="KW-1185">Reference proteome</keyword>
<dbReference type="InterPro" id="IPR027797">
    <property type="entry name" value="PT-TG_dom"/>
</dbReference>
<feature type="coiled-coil region" evidence="3">
    <location>
        <begin position="10"/>
        <end position="37"/>
    </location>
</feature>
<proteinExistence type="predicted"/>
<sequence>MEIKIEPNRLASLSKRMLEHQNRAKNLQHSLERETEKASSILSHSEFPPPFSGQISAINGSIKETSKMIVQTFEYQAAWLSYFAHKASGADNVPLSLTQATAILAKYDDRFKDPGKTDGIDAGKLAKDAAGELSGVYDAQRAATGIDPVTGEKISGWGRVLAGGMFVFGLTPIGKGVKAFKVVRTADKVIGVAKEGQAARRVVGSADVSKISSKTNNHFIGTLKGEKIHFEGVRVEEIKYTKRLPEETAKLRKEFNSSVRKNFLKGFANDPVRVEHLRKAGLTEGDIARMKDGLNPKGWQVHHNLPLDDGGTNNLNNLVLIKNDPYHKAVTNEQNSLTRGLTPTESKKIHWPLFQDNVYPPKLKRREE</sequence>
<evidence type="ECO:0000313" key="5">
    <source>
        <dbReference type="EMBL" id="MDN4071772.1"/>
    </source>
</evidence>
<dbReference type="PANTHER" id="PTHR34319:SF7">
    <property type="entry name" value="HNH ENDONUCLEASE DOMAIN-CONTAINING PROTEIN"/>
    <property type="match status" value="1"/>
</dbReference>
<dbReference type="PANTHER" id="PTHR34319">
    <property type="entry name" value="MAJOR EXPORTED PROTEIN"/>
    <property type="match status" value="1"/>
</dbReference>
<dbReference type="Pfam" id="PF14449">
    <property type="entry name" value="PT-TG"/>
    <property type="match status" value="1"/>
</dbReference>
<evidence type="ECO:0000256" key="3">
    <source>
        <dbReference type="SAM" id="Coils"/>
    </source>
</evidence>
<dbReference type="CDD" id="cd00085">
    <property type="entry name" value="HNHc"/>
    <property type="match status" value="1"/>
</dbReference>
<dbReference type="SUPFAM" id="SSF54060">
    <property type="entry name" value="His-Me finger endonucleases"/>
    <property type="match status" value="1"/>
</dbReference>
<dbReference type="RefSeq" id="WP_290397931.1">
    <property type="nucleotide sequence ID" value="NZ_JAUHLN010000001.1"/>
</dbReference>
<dbReference type="InterPro" id="IPR003615">
    <property type="entry name" value="HNH_nuc"/>
</dbReference>
<evidence type="ECO:0000256" key="2">
    <source>
        <dbReference type="ARBA" id="ARBA00022525"/>
    </source>
</evidence>
<comment type="caution">
    <text evidence="5">The sequence shown here is derived from an EMBL/GenBank/DDBJ whole genome shotgun (WGS) entry which is preliminary data.</text>
</comment>
<accession>A0ABT8E1K3</accession>
<evidence type="ECO:0000259" key="4">
    <source>
        <dbReference type="Pfam" id="PF14449"/>
    </source>
</evidence>
<dbReference type="InterPro" id="IPR044925">
    <property type="entry name" value="His-Me_finger_sf"/>
</dbReference>
<comment type="subcellular location">
    <subcellularLocation>
        <location evidence="1">Secreted</location>
    </subcellularLocation>
</comment>
<protein>
    <submittedName>
        <fullName evidence="5">Pre-toxin TG domain-containing protein</fullName>
    </submittedName>
</protein>
<keyword evidence="2" id="KW-0964">Secreted</keyword>
<name>A0ABT8E1K3_9BACL</name>